<dbReference type="OrthoDB" id="4928386at2"/>
<organism evidence="3 4">
    <name type="scientific">Arthrobacter terricola</name>
    <dbReference type="NCBI Taxonomy" id="2547396"/>
    <lineage>
        <taxon>Bacteria</taxon>
        <taxon>Bacillati</taxon>
        <taxon>Actinomycetota</taxon>
        <taxon>Actinomycetes</taxon>
        <taxon>Micrococcales</taxon>
        <taxon>Micrococcaceae</taxon>
        <taxon>Arthrobacter</taxon>
    </lineage>
</organism>
<evidence type="ECO:0000256" key="2">
    <source>
        <dbReference type="SAM" id="Phobius"/>
    </source>
</evidence>
<keyword evidence="2" id="KW-1133">Transmembrane helix</keyword>
<comment type="caution">
    <text evidence="3">The sequence shown here is derived from an EMBL/GenBank/DDBJ whole genome shotgun (WGS) entry which is preliminary data.</text>
</comment>
<proteinExistence type="predicted"/>
<dbReference type="RefSeq" id="WP_133203192.1">
    <property type="nucleotide sequence ID" value="NZ_SMRU01000005.1"/>
</dbReference>
<keyword evidence="2" id="KW-0812">Transmembrane</keyword>
<evidence type="ECO:0000313" key="3">
    <source>
        <dbReference type="EMBL" id="TDF99007.1"/>
    </source>
</evidence>
<evidence type="ECO:0000256" key="1">
    <source>
        <dbReference type="SAM" id="MobiDB-lite"/>
    </source>
</evidence>
<dbReference type="EMBL" id="SMRU01000005">
    <property type="protein sequence ID" value="TDF99007.1"/>
    <property type="molecule type" value="Genomic_DNA"/>
</dbReference>
<feature type="compositionally biased region" description="Polar residues" evidence="1">
    <location>
        <begin position="20"/>
        <end position="33"/>
    </location>
</feature>
<gene>
    <name evidence="3" type="ORF">E1809_05340</name>
</gene>
<feature type="compositionally biased region" description="Basic residues" evidence="1">
    <location>
        <begin position="1"/>
        <end position="13"/>
    </location>
</feature>
<accession>A0A4R5KVK1</accession>
<protein>
    <submittedName>
        <fullName evidence="3">Uncharacterized protein</fullName>
    </submittedName>
</protein>
<feature type="transmembrane region" description="Helical" evidence="2">
    <location>
        <begin position="42"/>
        <end position="60"/>
    </location>
</feature>
<dbReference type="AlphaFoldDB" id="A0A4R5KVK1"/>
<reference evidence="3 4" key="1">
    <citation type="submission" date="2019-03" db="EMBL/GenBank/DDBJ databases">
        <title>Whole genome sequence of Arthrobacter sp JH1-1.</title>
        <authorList>
            <person name="Trinh H.N."/>
        </authorList>
    </citation>
    <scope>NUCLEOTIDE SEQUENCE [LARGE SCALE GENOMIC DNA]</scope>
    <source>
        <strain evidence="3 4">JH1-1</strain>
    </source>
</reference>
<keyword evidence="2" id="KW-0472">Membrane</keyword>
<keyword evidence="4" id="KW-1185">Reference proteome</keyword>
<sequence>MAKTRAQRIKKHGANAVVPEQSSPSVVNPTTQRSPEKAASNAKLVVVAGIVASVLLFWYVHLLTLNQMTQLSGGLAMPDSLAGGFSTDYVQHLHSAMNDDARGQLSFIHKTAGTLFPLIFAFTWVLLIGTNVAGRAMRWALWAAPLLFALVRLWGNIAIDTALASPVPDGGQVALASTLTVVGWVLFLVSVVVGVVAAVLGRQRSKRA</sequence>
<feature type="transmembrane region" description="Helical" evidence="2">
    <location>
        <begin position="107"/>
        <end position="127"/>
    </location>
</feature>
<feature type="transmembrane region" description="Helical" evidence="2">
    <location>
        <begin position="139"/>
        <end position="159"/>
    </location>
</feature>
<feature type="transmembrane region" description="Helical" evidence="2">
    <location>
        <begin position="179"/>
        <end position="200"/>
    </location>
</feature>
<evidence type="ECO:0000313" key="4">
    <source>
        <dbReference type="Proteomes" id="UP000295511"/>
    </source>
</evidence>
<dbReference type="Proteomes" id="UP000295511">
    <property type="component" value="Unassembled WGS sequence"/>
</dbReference>
<feature type="region of interest" description="Disordered" evidence="1">
    <location>
        <begin position="1"/>
        <end position="34"/>
    </location>
</feature>
<name>A0A4R5KVK1_9MICC</name>